<name>A0AC58SU34_TOBAC</name>
<dbReference type="Proteomes" id="UP000790787">
    <property type="component" value="Chromosome 16"/>
</dbReference>
<protein>
    <submittedName>
        <fullName evidence="2">Uncharacterized protein LOC142170459</fullName>
    </submittedName>
</protein>
<proteinExistence type="predicted"/>
<accession>A0AC58SU34</accession>
<sequence length="232" mass="27244">MEAIRMLIIVASYMGFKPYQMDVKSAFLNEYLKEVVFVCQPPSIESHEFSDHVYKLDKCKDNLYSYCNSDRLDMDEPGLPVDEKKYISMIGFLLYLTQSRPDIIYSVGLCTRFQSSPKESYLKVMKRILRYAKGTQDQVLWYPSGDMFDLIRYEDVDYTSYLMDRKSLSGMTHFLGSCLISWKVDLVSDDEEKEDEEKEDEEEEREDEVPLHRKIKEEDGSFSTTPKKKNIP</sequence>
<evidence type="ECO:0000313" key="1">
    <source>
        <dbReference type="Proteomes" id="UP000790787"/>
    </source>
</evidence>
<keyword evidence="1" id="KW-1185">Reference proteome</keyword>
<dbReference type="RefSeq" id="XP_075088477.1">
    <property type="nucleotide sequence ID" value="XM_075232376.1"/>
</dbReference>
<organism evidence="1 2">
    <name type="scientific">Nicotiana tabacum</name>
    <name type="common">Common tobacco</name>
    <dbReference type="NCBI Taxonomy" id="4097"/>
    <lineage>
        <taxon>Eukaryota</taxon>
        <taxon>Viridiplantae</taxon>
        <taxon>Streptophyta</taxon>
        <taxon>Embryophyta</taxon>
        <taxon>Tracheophyta</taxon>
        <taxon>Spermatophyta</taxon>
        <taxon>Magnoliopsida</taxon>
        <taxon>eudicotyledons</taxon>
        <taxon>Gunneridae</taxon>
        <taxon>Pentapetalae</taxon>
        <taxon>asterids</taxon>
        <taxon>lamiids</taxon>
        <taxon>Solanales</taxon>
        <taxon>Solanaceae</taxon>
        <taxon>Nicotianoideae</taxon>
        <taxon>Nicotianeae</taxon>
        <taxon>Nicotiana</taxon>
    </lineage>
</organism>
<reference evidence="2" key="2">
    <citation type="submission" date="2025-08" db="UniProtKB">
        <authorList>
            <consortium name="RefSeq"/>
        </authorList>
    </citation>
    <scope>IDENTIFICATION</scope>
    <source>
        <tissue evidence="2">Leaf</tissue>
    </source>
</reference>
<evidence type="ECO:0000313" key="2">
    <source>
        <dbReference type="RefSeq" id="XP_075088477.1"/>
    </source>
</evidence>
<reference evidence="1" key="1">
    <citation type="journal article" date="2014" name="Nat. Commun.">
        <title>The tobacco genome sequence and its comparison with those of tomato and potato.</title>
        <authorList>
            <person name="Sierro N."/>
            <person name="Battey J.N."/>
            <person name="Ouadi S."/>
            <person name="Bakaher N."/>
            <person name="Bovet L."/>
            <person name="Willig A."/>
            <person name="Goepfert S."/>
            <person name="Peitsch M.C."/>
            <person name="Ivanov N.V."/>
        </authorList>
    </citation>
    <scope>NUCLEOTIDE SEQUENCE [LARGE SCALE GENOMIC DNA]</scope>
</reference>
<gene>
    <name evidence="2" type="primary">LOC142170459</name>
</gene>